<protein>
    <submittedName>
        <fullName evidence="2">DNA-binding protein YbaB</fullName>
    </submittedName>
</protein>
<feature type="region of interest" description="Disordered" evidence="1">
    <location>
        <begin position="82"/>
        <end position="106"/>
    </location>
</feature>
<dbReference type="EMBL" id="JAVDYC010000001">
    <property type="protein sequence ID" value="MDR7327254.1"/>
    <property type="molecule type" value="Genomic_DNA"/>
</dbReference>
<dbReference type="RefSeq" id="WP_310424410.1">
    <property type="nucleotide sequence ID" value="NZ_JAVDYC010000001.1"/>
</dbReference>
<accession>A0AAE4CZU2</accession>
<proteinExistence type="predicted"/>
<dbReference type="Gene3D" id="3.30.1310.10">
    <property type="entry name" value="Nucleoid-associated protein YbaB-like domain"/>
    <property type="match status" value="1"/>
</dbReference>
<dbReference type="Pfam" id="PF02575">
    <property type="entry name" value="YbaB_DNA_bd"/>
    <property type="match status" value="1"/>
</dbReference>
<comment type="caution">
    <text evidence="2">The sequence shown here is derived from an EMBL/GenBank/DDBJ whole genome shotgun (WGS) entry which is preliminary data.</text>
</comment>
<dbReference type="Proteomes" id="UP001183629">
    <property type="component" value="Unassembled WGS sequence"/>
</dbReference>
<dbReference type="InterPro" id="IPR036894">
    <property type="entry name" value="YbaB-like_sf"/>
</dbReference>
<dbReference type="InterPro" id="IPR004401">
    <property type="entry name" value="YbaB/EbfC"/>
</dbReference>
<keyword evidence="2" id="KW-0238">DNA-binding</keyword>
<keyword evidence="3" id="KW-1185">Reference proteome</keyword>
<organism evidence="2 3">
    <name type="scientific">Catenuloplanes niger</name>
    <dbReference type="NCBI Taxonomy" id="587534"/>
    <lineage>
        <taxon>Bacteria</taxon>
        <taxon>Bacillati</taxon>
        <taxon>Actinomycetota</taxon>
        <taxon>Actinomycetes</taxon>
        <taxon>Micromonosporales</taxon>
        <taxon>Micromonosporaceae</taxon>
        <taxon>Catenuloplanes</taxon>
    </lineage>
</organism>
<gene>
    <name evidence="2" type="ORF">J2S44_007504</name>
</gene>
<name>A0AAE4CZU2_9ACTN</name>
<evidence type="ECO:0000313" key="2">
    <source>
        <dbReference type="EMBL" id="MDR7327254.1"/>
    </source>
</evidence>
<evidence type="ECO:0000256" key="1">
    <source>
        <dbReference type="SAM" id="MobiDB-lite"/>
    </source>
</evidence>
<dbReference type="GO" id="GO:0003677">
    <property type="term" value="F:DNA binding"/>
    <property type="evidence" value="ECO:0007669"/>
    <property type="project" value="UniProtKB-KW"/>
</dbReference>
<reference evidence="2 3" key="1">
    <citation type="submission" date="2023-07" db="EMBL/GenBank/DDBJ databases">
        <title>Sequencing the genomes of 1000 actinobacteria strains.</title>
        <authorList>
            <person name="Klenk H.-P."/>
        </authorList>
    </citation>
    <scope>NUCLEOTIDE SEQUENCE [LARGE SCALE GENOMIC DNA]</scope>
    <source>
        <strain evidence="2 3">DSM 44711</strain>
    </source>
</reference>
<evidence type="ECO:0000313" key="3">
    <source>
        <dbReference type="Proteomes" id="UP001183629"/>
    </source>
</evidence>
<sequence length="106" mass="11308">MDHIDIAARMRQVQEVVATATAELTSEDHEVTVVAGPRGAVRSVELSPRAFRLTGAQLGELVVRTIRAANAQVDAEIRTALTGSSTLGPPAPSLSELRARLRQAPR</sequence>
<dbReference type="AlphaFoldDB" id="A0AAE4CZU2"/>
<dbReference type="SUPFAM" id="SSF82607">
    <property type="entry name" value="YbaB-like"/>
    <property type="match status" value="1"/>
</dbReference>